<protein>
    <submittedName>
        <fullName evidence="1">Uncharacterized protein</fullName>
    </submittedName>
</protein>
<dbReference type="EMBL" id="GBXM01102490">
    <property type="protein sequence ID" value="JAH06087.1"/>
    <property type="molecule type" value="Transcribed_RNA"/>
</dbReference>
<reference evidence="1" key="2">
    <citation type="journal article" date="2015" name="Fish Shellfish Immunol.">
        <title>Early steps in the European eel (Anguilla anguilla)-Vibrio vulnificus interaction in the gills: Role of the RtxA13 toxin.</title>
        <authorList>
            <person name="Callol A."/>
            <person name="Pajuelo D."/>
            <person name="Ebbesson L."/>
            <person name="Teles M."/>
            <person name="MacKenzie S."/>
            <person name="Amaro C."/>
        </authorList>
    </citation>
    <scope>NUCLEOTIDE SEQUENCE</scope>
</reference>
<name>A0A0E9PP60_ANGAN</name>
<sequence length="44" mass="5251">MKFILNMEGQLDDSQDKFCSHFRQKHRQGEAVSRYTQHCLLNPI</sequence>
<reference evidence="1" key="1">
    <citation type="submission" date="2014-11" db="EMBL/GenBank/DDBJ databases">
        <authorList>
            <person name="Amaro Gonzalez C."/>
        </authorList>
    </citation>
    <scope>NUCLEOTIDE SEQUENCE</scope>
</reference>
<accession>A0A0E9PP60</accession>
<dbReference type="AlphaFoldDB" id="A0A0E9PP60"/>
<organism evidence="1">
    <name type="scientific">Anguilla anguilla</name>
    <name type="common">European freshwater eel</name>
    <name type="synonym">Muraena anguilla</name>
    <dbReference type="NCBI Taxonomy" id="7936"/>
    <lineage>
        <taxon>Eukaryota</taxon>
        <taxon>Metazoa</taxon>
        <taxon>Chordata</taxon>
        <taxon>Craniata</taxon>
        <taxon>Vertebrata</taxon>
        <taxon>Euteleostomi</taxon>
        <taxon>Actinopterygii</taxon>
        <taxon>Neopterygii</taxon>
        <taxon>Teleostei</taxon>
        <taxon>Anguilliformes</taxon>
        <taxon>Anguillidae</taxon>
        <taxon>Anguilla</taxon>
    </lineage>
</organism>
<evidence type="ECO:0000313" key="1">
    <source>
        <dbReference type="EMBL" id="JAH06087.1"/>
    </source>
</evidence>
<proteinExistence type="predicted"/>